<dbReference type="InterPro" id="IPR050300">
    <property type="entry name" value="GDXG_lipolytic_enzyme"/>
</dbReference>
<feature type="domain" description="Alpha/beta hydrolase fold-3" evidence="2">
    <location>
        <begin position="159"/>
        <end position="367"/>
    </location>
</feature>
<sequence>MPLDPSLNLNLGLPVTYDGPVLTAVRQLFKLPSFIFSISLERPLFFTWKMVPVSIRCGLAKYGWLGYLAVHKKLIGKATALHPSLSHEYAALTTLMWSARLIPMSLYRMRFGLNQIECNFPPDKSLRKEKISERNGAVRGIYIHSQQNVSDEKDRKVLFWLYGGAFLAGDCVGNLGLAESVAKAVNCDVYLAEYTLFPEGSIIDASKDVEECYTWLVEESGRVKSGDQVSVLGISSGGGVALSLIQKMAAKPKKYQPRAAVLISPWVHYDWENLYPSLSENAAHDLIVTQQVFNYVLPCSPQMAGGVENRTTCSPLGKSCEGVCPTLIVCSEHEATTDEDLALFDKMKKQGVDVTLHSYKYLCHVWCLVPFLPEAQETMGKVHVWMKERVWA</sequence>
<dbReference type="PANTHER" id="PTHR48081:SF8">
    <property type="entry name" value="ALPHA_BETA HYDROLASE FOLD-3 DOMAIN-CONTAINING PROTEIN-RELATED"/>
    <property type="match status" value="1"/>
</dbReference>
<dbReference type="InterPro" id="IPR013094">
    <property type="entry name" value="AB_hydrolase_3"/>
</dbReference>
<dbReference type="SUPFAM" id="SSF53474">
    <property type="entry name" value="alpha/beta-Hydrolases"/>
    <property type="match status" value="1"/>
</dbReference>
<proteinExistence type="predicted"/>
<keyword evidence="4" id="KW-1185">Reference proteome</keyword>
<dbReference type="Proteomes" id="UP001165060">
    <property type="component" value="Unassembled WGS sequence"/>
</dbReference>
<evidence type="ECO:0000313" key="4">
    <source>
        <dbReference type="Proteomes" id="UP001165060"/>
    </source>
</evidence>
<accession>A0ABQ6N2Y0</accession>
<dbReference type="PANTHER" id="PTHR48081">
    <property type="entry name" value="AB HYDROLASE SUPERFAMILY PROTEIN C4A8.06C"/>
    <property type="match status" value="1"/>
</dbReference>
<dbReference type="InterPro" id="IPR029058">
    <property type="entry name" value="AB_hydrolase_fold"/>
</dbReference>
<dbReference type="Pfam" id="PF07859">
    <property type="entry name" value="Abhydrolase_3"/>
    <property type="match status" value="1"/>
</dbReference>
<evidence type="ECO:0000256" key="1">
    <source>
        <dbReference type="ARBA" id="ARBA00022801"/>
    </source>
</evidence>
<dbReference type="Gene3D" id="3.40.50.1820">
    <property type="entry name" value="alpha/beta hydrolase"/>
    <property type="match status" value="1"/>
</dbReference>
<name>A0ABQ6N2Y0_9STRA</name>
<dbReference type="EMBL" id="BRYB01000822">
    <property type="protein sequence ID" value="GMI38395.1"/>
    <property type="molecule type" value="Genomic_DNA"/>
</dbReference>
<gene>
    <name evidence="3" type="ORF">TeGR_g12360</name>
</gene>
<reference evidence="3 4" key="1">
    <citation type="journal article" date="2023" name="Commun. Biol.">
        <title>Genome analysis of Parmales, the sister group of diatoms, reveals the evolutionary specialization of diatoms from phago-mixotrophs to photoautotrophs.</title>
        <authorList>
            <person name="Ban H."/>
            <person name="Sato S."/>
            <person name="Yoshikawa S."/>
            <person name="Yamada K."/>
            <person name="Nakamura Y."/>
            <person name="Ichinomiya M."/>
            <person name="Sato N."/>
            <person name="Blanc-Mathieu R."/>
            <person name="Endo H."/>
            <person name="Kuwata A."/>
            <person name="Ogata H."/>
        </authorList>
    </citation>
    <scope>NUCLEOTIDE SEQUENCE [LARGE SCALE GENOMIC DNA]</scope>
</reference>
<organism evidence="3 4">
    <name type="scientific">Tetraparma gracilis</name>
    <dbReference type="NCBI Taxonomy" id="2962635"/>
    <lineage>
        <taxon>Eukaryota</taxon>
        <taxon>Sar</taxon>
        <taxon>Stramenopiles</taxon>
        <taxon>Ochrophyta</taxon>
        <taxon>Bolidophyceae</taxon>
        <taxon>Parmales</taxon>
        <taxon>Triparmaceae</taxon>
        <taxon>Tetraparma</taxon>
    </lineage>
</organism>
<protein>
    <recommendedName>
        <fullName evidence="2">Alpha/beta hydrolase fold-3 domain-containing protein</fullName>
    </recommendedName>
</protein>
<comment type="caution">
    <text evidence="3">The sequence shown here is derived from an EMBL/GenBank/DDBJ whole genome shotgun (WGS) entry which is preliminary data.</text>
</comment>
<evidence type="ECO:0000313" key="3">
    <source>
        <dbReference type="EMBL" id="GMI38395.1"/>
    </source>
</evidence>
<evidence type="ECO:0000259" key="2">
    <source>
        <dbReference type="Pfam" id="PF07859"/>
    </source>
</evidence>
<keyword evidence="1" id="KW-0378">Hydrolase</keyword>